<accession>A0AC35ERY6</accession>
<dbReference type="Proteomes" id="UP000887580">
    <property type="component" value="Unplaced"/>
</dbReference>
<proteinExistence type="predicted"/>
<organism evidence="1 2">
    <name type="scientific">Panagrolaimus sp. PS1159</name>
    <dbReference type="NCBI Taxonomy" id="55785"/>
    <lineage>
        <taxon>Eukaryota</taxon>
        <taxon>Metazoa</taxon>
        <taxon>Ecdysozoa</taxon>
        <taxon>Nematoda</taxon>
        <taxon>Chromadorea</taxon>
        <taxon>Rhabditida</taxon>
        <taxon>Tylenchina</taxon>
        <taxon>Panagrolaimomorpha</taxon>
        <taxon>Panagrolaimoidea</taxon>
        <taxon>Panagrolaimidae</taxon>
        <taxon>Panagrolaimus</taxon>
    </lineage>
</organism>
<protein>
    <submittedName>
        <fullName evidence="2">EF-hand domain-containing protein</fullName>
    </submittedName>
</protein>
<evidence type="ECO:0000313" key="2">
    <source>
        <dbReference type="WBParaSite" id="PS1159_v2.g10306.t1"/>
    </source>
</evidence>
<dbReference type="WBParaSite" id="PS1159_v2.g10306.t1">
    <property type="protein sequence ID" value="PS1159_v2.g10306.t1"/>
    <property type="gene ID" value="PS1159_v2.g10306"/>
</dbReference>
<sequence length="901" mass="101101">MRRRLLARILLSIAFCATVNNALPSRIFRQASDIGQQQQQQGQFPPDFNPNQQFVPPPPRQFAPTPQQFPPQPSNIPQQQFIPNGQFLPANHFPQDLPPPQFNNLQVQQQPQQPQVPGPLPQQRPAVNIDDSSTPTTETPPPPTPRIVPPPVDKNVDLDGDGALSLAEVQYAAFVHHGLSSSVVENMFNQVDKNKDGYLTSLEFNEIRPLVLAKAENAALRYLHSVDINRNGLLSLSEAQAYILKEYGISNRDVERIWRLVVPSSSDEMDAVLFSKLRRRVRGMSIRLARQIMKNADRNEDGHIDLREAQMIAFEQEGIGAGDVVEMLASVDDNNDGELNAPEFADFERIVRARAVETSRKALRVVDTDGSGTLTMDEAKRIAFDHYGFDERTLEPFFAQADENEDGNLDAVEFAGFRSVIRGRAVKNAQNLLPEIDTDGDGFVSNVEAEEKARREDDMDPKETFNLYNVADQDKNGVLDKVELADFVRLVRLSAIKYANDHFREFDTNRDKKVTLEELQTLIEEKYSLDPATTAEFFSKVDVDFSGDLNPGEIVDFRHEVRKFVADREARLEVENQHRREMAEIEEKLRKEAEDRQKLLAGESEGTTSKPVVKSHPAEDGDENEDFEEDEEEEVVTTVAPKLKKKKLRKHKDQPTTTTETPKTKEINEGIEDTEEGDSQEKLVRDSTLEDLTEKISENGHPQSTAAFENAENVTPVAQSSVEVTEEAVVETSPIISSIEESAETTTIAVFELTEAPTTANPLETSTFKKSRKIKKLRLKTTTPATEEGTIVDKSEENEVVAETTQEPDKVSPESTTVSTVTTTQLTTPSTTDLPTTEVEMISVTETEYEEEEEVSTTTTTQKPKRRRLRKKPAITTTTTVAPEEDYEEGEEEEAEEPSKL</sequence>
<name>A0AC35ERY6_9BILA</name>
<reference evidence="2" key="1">
    <citation type="submission" date="2022-11" db="UniProtKB">
        <authorList>
            <consortium name="WormBaseParasite"/>
        </authorList>
    </citation>
    <scope>IDENTIFICATION</scope>
</reference>
<evidence type="ECO:0000313" key="1">
    <source>
        <dbReference type="Proteomes" id="UP000887580"/>
    </source>
</evidence>